<evidence type="ECO:0000256" key="4">
    <source>
        <dbReference type="PIRSR" id="PIRSR005962-1"/>
    </source>
</evidence>
<dbReference type="Pfam" id="PF07687">
    <property type="entry name" value="M20_dimer"/>
    <property type="match status" value="1"/>
</dbReference>
<gene>
    <name evidence="6" type="ORF">PENANT_c030G09076</name>
</gene>
<dbReference type="AlphaFoldDB" id="A0A1V6PVK5"/>
<evidence type="ECO:0000256" key="2">
    <source>
        <dbReference type="ARBA" id="ARBA00006247"/>
    </source>
</evidence>
<evidence type="ECO:0000259" key="5">
    <source>
        <dbReference type="Pfam" id="PF07687"/>
    </source>
</evidence>
<proteinExistence type="inferred from homology"/>
<dbReference type="CDD" id="cd05664">
    <property type="entry name" value="M20_Acy1-like"/>
    <property type="match status" value="1"/>
</dbReference>
<dbReference type="NCBIfam" id="TIGR01891">
    <property type="entry name" value="amidohydrolases"/>
    <property type="match status" value="1"/>
</dbReference>
<keyword evidence="4" id="KW-0479">Metal-binding</keyword>
<dbReference type="Pfam" id="PF01546">
    <property type="entry name" value="Peptidase_M20"/>
    <property type="match status" value="1"/>
</dbReference>
<dbReference type="GO" id="GO:0046872">
    <property type="term" value="F:metal ion binding"/>
    <property type="evidence" value="ECO:0007669"/>
    <property type="project" value="UniProtKB-KW"/>
</dbReference>
<dbReference type="PIRSF" id="PIRSF005962">
    <property type="entry name" value="Pept_M20D_amidohydro"/>
    <property type="match status" value="1"/>
</dbReference>
<accession>A0A1V6PVK5</accession>
<dbReference type="PANTHER" id="PTHR11014:SF63">
    <property type="entry name" value="METALLOPEPTIDASE, PUTATIVE (AFU_ORTHOLOGUE AFUA_6G09600)-RELATED"/>
    <property type="match status" value="1"/>
</dbReference>
<name>A0A1V6PVK5_9EURO</name>
<dbReference type="STRING" id="416450.A0A1V6PVK5"/>
<reference evidence="7" key="1">
    <citation type="journal article" date="2017" name="Nat. Microbiol.">
        <title>Global analysis of biosynthetic gene clusters reveals vast potential of secondary metabolite production in Penicillium species.</title>
        <authorList>
            <person name="Nielsen J.C."/>
            <person name="Grijseels S."/>
            <person name="Prigent S."/>
            <person name="Ji B."/>
            <person name="Dainat J."/>
            <person name="Nielsen K.F."/>
            <person name="Frisvad J.C."/>
            <person name="Workman M."/>
            <person name="Nielsen J."/>
        </authorList>
    </citation>
    <scope>NUCLEOTIDE SEQUENCE [LARGE SCALE GENOMIC DNA]</scope>
    <source>
        <strain evidence="7">IBT 31811</strain>
    </source>
</reference>
<evidence type="ECO:0000313" key="7">
    <source>
        <dbReference type="Proteomes" id="UP000191672"/>
    </source>
</evidence>
<dbReference type="FunFam" id="3.30.70.360:FF:000001">
    <property type="entry name" value="N-acetyldiaminopimelate deacetylase"/>
    <property type="match status" value="1"/>
</dbReference>
<dbReference type="GO" id="GO:0016787">
    <property type="term" value="F:hydrolase activity"/>
    <property type="evidence" value="ECO:0007669"/>
    <property type="project" value="UniProtKB-KW"/>
</dbReference>
<keyword evidence="4" id="KW-0464">Manganese</keyword>
<feature type="binding site" evidence="4">
    <location>
        <position position="198"/>
    </location>
    <ligand>
        <name>Mn(2+)</name>
        <dbReference type="ChEBI" id="CHEBI:29035"/>
        <label>2</label>
    </ligand>
</feature>
<keyword evidence="3" id="KW-0378">Hydrolase</keyword>
<dbReference type="PANTHER" id="PTHR11014">
    <property type="entry name" value="PEPTIDASE M20 FAMILY MEMBER"/>
    <property type="match status" value="1"/>
</dbReference>
<protein>
    <recommendedName>
        <fullName evidence="5">Peptidase M20 dimerisation domain-containing protein</fullName>
    </recommendedName>
</protein>
<dbReference type="Proteomes" id="UP000191672">
    <property type="component" value="Unassembled WGS sequence"/>
</dbReference>
<evidence type="ECO:0000256" key="3">
    <source>
        <dbReference type="ARBA" id="ARBA00022801"/>
    </source>
</evidence>
<keyword evidence="7" id="KW-1185">Reference proteome</keyword>
<comment type="cofactor">
    <cofactor evidence="4">
        <name>Mn(2+)</name>
        <dbReference type="ChEBI" id="CHEBI:29035"/>
    </cofactor>
    <text evidence="4">The Mn(2+) ion enhances activity.</text>
</comment>
<dbReference type="SUPFAM" id="SSF53187">
    <property type="entry name" value="Zn-dependent exopeptidases"/>
    <property type="match status" value="1"/>
</dbReference>
<dbReference type="InterPro" id="IPR017439">
    <property type="entry name" value="Amidohydrolase"/>
</dbReference>
<sequence>MQLRGMKTPSHPFTPNLPFAEDKNALGDVINRYRPDLKSFEDLYQHLHAHPELSGEEEETAKKAADHLKALGYEVHTKIGGHGVAGVLRNGAGPTILLRGDMDALPVEEQTGLAYASRVIARDSEGKKQPVMHACGHDTHVTSLMAASSLLHAARDEWSGTLICLFQPAEEHLDGAKAMLDDGLYDKIPKPDLVLAQHVMRMRAGTVNLRAGPLLTAADAYDVRIFGRGGHGSAPQTTIDPIVLGSSIVTRLQSIVSREVTPGKLAVVTVGSIHAGQSHNIIPAHLDLQLNVRTFDAAVRERICASIHRIIHAECQAAGVEREPEIKLTFSTPSTINDGKTIDALKETFGPYFGDDLVDMEPPSASEDFSLLATAVGAPYVMWMFGGTDPETWNEAVKKGTQDTLPSNHSPFFAPVIQPTLKTGVDAYALGALTFLQKK</sequence>
<dbReference type="EMBL" id="MDYN01000030">
    <property type="protein sequence ID" value="OQD81064.1"/>
    <property type="molecule type" value="Genomic_DNA"/>
</dbReference>
<dbReference type="SUPFAM" id="SSF55031">
    <property type="entry name" value="Bacterial exopeptidase dimerisation domain"/>
    <property type="match status" value="1"/>
</dbReference>
<feature type="binding site" evidence="4">
    <location>
        <position position="137"/>
    </location>
    <ligand>
        <name>Mn(2+)</name>
        <dbReference type="ChEBI" id="CHEBI:29035"/>
        <label>2</label>
    </ligand>
</feature>
<comment type="similarity">
    <text evidence="1">Belongs to the peptidase M20 family.</text>
</comment>
<feature type="binding site" evidence="4">
    <location>
        <position position="171"/>
    </location>
    <ligand>
        <name>Mn(2+)</name>
        <dbReference type="ChEBI" id="CHEBI:29035"/>
        <label>2</label>
    </ligand>
</feature>
<comment type="similarity">
    <text evidence="2">Belongs to the peptidase M20A family.</text>
</comment>
<dbReference type="InterPro" id="IPR011650">
    <property type="entry name" value="Peptidase_M20_dimer"/>
</dbReference>
<feature type="binding site" evidence="4">
    <location>
        <position position="135"/>
    </location>
    <ligand>
        <name>Mn(2+)</name>
        <dbReference type="ChEBI" id="CHEBI:29035"/>
        <label>2</label>
    </ligand>
</feature>
<evidence type="ECO:0000313" key="6">
    <source>
        <dbReference type="EMBL" id="OQD81064.1"/>
    </source>
</evidence>
<dbReference type="InterPro" id="IPR036264">
    <property type="entry name" value="Bact_exopeptidase_dim_dom"/>
</dbReference>
<dbReference type="Gene3D" id="3.30.70.360">
    <property type="match status" value="1"/>
</dbReference>
<dbReference type="Gene3D" id="3.40.630.10">
    <property type="entry name" value="Zn peptidases"/>
    <property type="match status" value="1"/>
</dbReference>
<dbReference type="InterPro" id="IPR002933">
    <property type="entry name" value="Peptidase_M20"/>
</dbReference>
<organism evidence="6 7">
    <name type="scientific">Penicillium antarcticum</name>
    <dbReference type="NCBI Taxonomy" id="416450"/>
    <lineage>
        <taxon>Eukaryota</taxon>
        <taxon>Fungi</taxon>
        <taxon>Dikarya</taxon>
        <taxon>Ascomycota</taxon>
        <taxon>Pezizomycotina</taxon>
        <taxon>Eurotiomycetes</taxon>
        <taxon>Eurotiomycetidae</taxon>
        <taxon>Eurotiales</taxon>
        <taxon>Aspergillaceae</taxon>
        <taxon>Penicillium</taxon>
    </lineage>
</organism>
<evidence type="ECO:0000256" key="1">
    <source>
        <dbReference type="ARBA" id="ARBA00006153"/>
    </source>
</evidence>
<feature type="domain" description="Peptidase M20 dimerisation" evidence="5">
    <location>
        <begin position="221"/>
        <end position="314"/>
    </location>
</feature>
<comment type="caution">
    <text evidence="6">The sequence shown here is derived from an EMBL/GenBank/DDBJ whole genome shotgun (WGS) entry which is preliminary data.</text>
</comment>